<accession>A0A8J2PDZ2</accession>
<dbReference type="GO" id="GO:0004672">
    <property type="term" value="F:protein kinase activity"/>
    <property type="evidence" value="ECO:0007669"/>
    <property type="project" value="InterPro"/>
</dbReference>
<feature type="non-terminal residue" evidence="2">
    <location>
        <position position="1"/>
    </location>
</feature>
<sequence>MSYVGSHPNIVNLIGACTANLQKNEVLVILEFCERGDMLSVLKKGRSNFVNLFKASSVRPSQK</sequence>
<dbReference type="Pfam" id="PF07714">
    <property type="entry name" value="PK_Tyr_Ser-Thr"/>
    <property type="match status" value="1"/>
</dbReference>
<dbReference type="OrthoDB" id="6077854at2759"/>
<comment type="caution">
    <text evidence="2">The sequence shown here is derived from an EMBL/GenBank/DDBJ whole genome shotgun (WGS) entry which is preliminary data.</text>
</comment>
<gene>
    <name evidence="2" type="ORF">AFUS01_LOCUS35526</name>
</gene>
<dbReference type="Proteomes" id="UP000708208">
    <property type="component" value="Unassembled WGS sequence"/>
</dbReference>
<reference evidence="2" key="1">
    <citation type="submission" date="2021-06" db="EMBL/GenBank/DDBJ databases">
        <authorList>
            <person name="Hodson N. C."/>
            <person name="Mongue J. A."/>
            <person name="Jaron S. K."/>
        </authorList>
    </citation>
    <scope>NUCLEOTIDE SEQUENCE</scope>
</reference>
<dbReference type="GO" id="GO:0005524">
    <property type="term" value="F:ATP binding"/>
    <property type="evidence" value="ECO:0007669"/>
    <property type="project" value="InterPro"/>
</dbReference>
<evidence type="ECO:0000259" key="1">
    <source>
        <dbReference type="PROSITE" id="PS50011"/>
    </source>
</evidence>
<feature type="domain" description="Protein kinase" evidence="1">
    <location>
        <begin position="1"/>
        <end position="63"/>
    </location>
</feature>
<dbReference type="InterPro" id="IPR001245">
    <property type="entry name" value="Ser-Thr/Tyr_kinase_cat_dom"/>
</dbReference>
<name>A0A8J2PDZ2_9HEXA</name>
<dbReference type="PROSITE" id="PS50011">
    <property type="entry name" value="PROTEIN_KINASE_DOM"/>
    <property type="match status" value="1"/>
</dbReference>
<dbReference type="AlphaFoldDB" id="A0A8J2PDZ2"/>
<evidence type="ECO:0000313" key="3">
    <source>
        <dbReference type="Proteomes" id="UP000708208"/>
    </source>
</evidence>
<dbReference type="InterPro" id="IPR000719">
    <property type="entry name" value="Prot_kinase_dom"/>
</dbReference>
<dbReference type="EMBL" id="CAJVCH010536165">
    <property type="protein sequence ID" value="CAG7825417.1"/>
    <property type="molecule type" value="Genomic_DNA"/>
</dbReference>
<organism evidence="2 3">
    <name type="scientific">Allacma fusca</name>
    <dbReference type="NCBI Taxonomy" id="39272"/>
    <lineage>
        <taxon>Eukaryota</taxon>
        <taxon>Metazoa</taxon>
        <taxon>Ecdysozoa</taxon>
        <taxon>Arthropoda</taxon>
        <taxon>Hexapoda</taxon>
        <taxon>Collembola</taxon>
        <taxon>Symphypleona</taxon>
        <taxon>Sminthuridae</taxon>
        <taxon>Allacma</taxon>
    </lineage>
</organism>
<keyword evidence="3" id="KW-1185">Reference proteome</keyword>
<protein>
    <recommendedName>
        <fullName evidence="1">Protein kinase domain-containing protein</fullName>
    </recommendedName>
</protein>
<evidence type="ECO:0000313" key="2">
    <source>
        <dbReference type="EMBL" id="CAG7825417.1"/>
    </source>
</evidence>
<proteinExistence type="predicted"/>